<evidence type="ECO:0000256" key="2">
    <source>
        <dbReference type="ARBA" id="ARBA00022525"/>
    </source>
</evidence>
<dbReference type="Pfam" id="PF03098">
    <property type="entry name" value="An_peroxidase"/>
    <property type="match status" value="1"/>
</dbReference>
<dbReference type="SUPFAM" id="SSF48113">
    <property type="entry name" value="Heme-dependent peroxidases"/>
    <property type="match status" value="1"/>
</dbReference>
<comment type="subcellular location">
    <subcellularLocation>
        <location evidence="1">Secreted</location>
    </subcellularLocation>
</comment>
<name>A0A917CAM0_9HYPH</name>
<dbReference type="InterPro" id="IPR010255">
    <property type="entry name" value="Haem_peroxidase_sf"/>
</dbReference>
<dbReference type="PANTHER" id="PTHR11475:SF4">
    <property type="entry name" value="CHORION PEROXIDASE"/>
    <property type="match status" value="1"/>
</dbReference>
<keyword evidence="5" id="KW-0560">Oxidoreductase</keyword>
<dbReference type="PANTHER" id="PTHR11475">
    <property type="entry name" value="OXIDASE/PEROXIDASE"/>
    <property type="match status" value="1"/>
</dbReference>
<dbReference type="PROSITE" id="PS50292">
    <property type="entry name" value="PEROXIDASE_3"/>
    <property type="match status" value="1"/>
</dbReference>
<feature type="region of interest" description="Disordered" evidence="4">
    <location>
        <begin position="455"/>
        <end position="479"/>
    </location>
</feature>
<keyword evidence="6" id="KW-1185">Reference proteome</keyword>
<dbReference type="CDD" id="cd09819">
    <property type="entry name" value="An_peroxidase_bacterial_1"/>
    <property type="match status" value="1"/>
</dbReference>
<feature type="compositionally biased region" description="Basic and acidic residues" evidence="4">
    <location>
        <begin position="455"/>
        <end position="467"/>
    </location>
</feature>
<proteinExistence type="predicted"/>
<dbReference type="GO" id="GO:0004601">
    <property type="term" value="F:peroxidase activity"/>
    <property type="evidence" value="ECO:0007669"/>
    <property type="project" value="UniProtKB-KW"/>
</dbReference>
<reference evidence="5" key="2">
    <citation type="submission" date="2020-09" db="EMBL/GenBank/DDBJ databases">
        <authorList>
            <person name="Sun Q."/>
            <person name="Sedlacek I."/>
        </authorList>
    </citation>
    <scope>NUCLEOTIDE SEQUENCE</scope>
    <source>
        <strain evidence="5">CCM 7897</strain>
    </source>
</reference>
<reference evidence="5" key="1">
    <citation type="journal article" date="2014" name="Int. J. Syst. Evol. Microbiol.">
        <title>Complete genome sequence of Corynebacterium casei LMG S-19264T (=DSM 44701T), isolated from a smear-ripened cheese.</title>
        <authorList>
            <consortium name="US DOE Joint Genome Institute (JGI-PGF)"/>
            <person name="Walter F."/>
            <person name="Albersmeier A."/>
            <person name="Kalinowski J."/>
            <person name="Ruckert C."/>
        </authorList>
    </citation>
    <scope>NUCLEOTIDE SEQUENCE</scope>
    <source>
        <strain evidence="5">CCM 7897</strain>
    </source>
</reference>
<dbReference type="AlphaFoldDB" id="A0A917CAM0"/>
<keyword evidence="5" id="KW-0575">Peroxidase</keyword>
<keyword evidence="2" id="KW-0964">Secreted</keyword>
<dbReference type="GO" id="GO:0006979">
    <property type="term" value="P:response to oxidative stress"/>
    <property type="evidence" value="ECO:0007669"/>
    <property type="project" value="InterPro"/>
</dbReference>
<accession>A0A917CAM0</accession>
<evidence type="ECO:0000256" key="1">
    <source>
        <dbReference type="ARBA" id="ARBA00004613"/>
    </source>
</evidence>
<protein>
    <submittedName>
        <fullName evidence="5">Heme peroxidase</fullName>
    </submittedName>
</protein>
<dbReference type="Gene3D" id="1.10.640.10">
    <property type="entry name" value="Haem peroxidase domain superfamily, animal type"/>
    <property type="match status" value="1"/>
</dbReference>
<evidence type="ECO:0000256" key="3">
    <source>
        <dbReference type="ARBA" id="ARBA00023180"/>
    </source>
</evidence>
<sequence>MGFHGFDNRFDRAVDGLRGRYSETGRFGRLFPELRSHKGFTSKDAKQLGLALDGGTPAPGSPEALAMDNPRIKAGYTFFGQFIDHDLTFDPTSILEQQIDPEATRNFRTPAFELDSLYGQGPRDQPYLYDGKNPGCFLLAAEGRDLARNSQEVALIGDPRNDENIIVSQLHLAFLKFHNRVFTDFTTGTDTGARFQEAQTLVRWHYQWLVLKEFLPRIVGTQTAERALQNTRFIFKGEPFIPVEFSVAVYRFGHSMVRAGYGINDTGGAPIFSDTAPTDLRGGRIVPPNLVVDWKRFFGTAAQPSFRIDSKLSSPLTKLPPSVVGSAPNVERSLAVRNLQRGIDARLPSGDMIARYLALPHHPALRQDELWGHIADKLPGRTYEAPLWYYILREAEVRGEGQRLAGVGAEIVANLFVAVMRADRASFLAQEPDWRPTLGENGKFTLADLANLAERRGSEGAPEKIESEDLTTLPGDEDTPLVIARAAE</sequence>
<evidence type="ECO:0000313" key="6">
    <source>
        <dbReference type="Proteomes" id="UP000606044"/>
    </source>
</evidence>
<dbReference type="EMBL" id="BMCT01000008">
    <property type="protein sequence ID" value="GGF79676.1"/>
    <property type="molecule type" value="Genomic_DNA"/>
</dbReference>
<dbReference type="Proteomes" id="UP000606044">
    <property type="component" value="Unassembled WGS sequence"/>
</dbReference>
<dbReference type="InterPro" id="IPR037120">
    <property type="entry name" value="Haem_peroxidase_sf_animal"/>
</dbReference>
<evidence type="ECO:0000313" key="5">
    <source>
        <dbReference type="EMBL" id="GGF79676.1"/>
    </source>
</evidence>
<keyword evidence="3" id="KW-0325">Glycoprotein</keyword>
<gene>
    <name evidence="5" type="ORF">GCM10007301_44680</name>
</gene>
<dbReference type="InterPro" id="IPR019791">
    <property type="entry name" value="Haem_peroxidase_animal"/>
</dbReference>
<evidence type="ECO:0000256" key="4">
    <source>
        <dbReference type="SAM" id="MobiDB-lite"/>
    </source>
</evidence>
<organism evidence="5 6">
    <name type="scientific">Azorhizobium oxalatiphilum</name>
    <dbReference type="NCBI Taxonomy" id="980631"/>
    <lineage>
        <taxon>Bacteria</taxon>
        <taxon>Pseudomonadati</taxon>
        <taxon>Pseudomonadota</taxon>
        <taxon>Alphaproteobacteria</taxon>
        <taxon>Hyphomicrobiales</taxon>
        <taxon>Xanthobacteraceae</taxon>
        <taxon>Azorhizobium</taxon>
    </lineage>
</organism>
<dbReference type="GO" id="GO:0005576">
    <property type="term" value="C:extracellular region"/>
    <property type="evidence" value="ECO:0007669"/>
    <property type="project" value="UniProtKB-SubCell"/>
</dbReference>
<dbReference type="GO" id="GO:0020037">
    <property type="term" value="F:heme binding"/>
    <property type="evidence" value="ECO:0007669"/>
    <property type="project" value="InterPro"/>
</dbReference>
<comment type="caution">
    <text evidence="5">The sequence shown here is derived from an EMBL/GenBank/DDBJ whole genome shotgun (WGS) entry which is preliminary data.</text>
</comment>
<dbReference type="PRINTS" id="PR00457">
    <property type="entry name" value="ANPEROXIDASE"/>
</dbReference>
<dbReference type="RefSeq" id="WP_188582762.1">
    <property type="nucleotide sequence ID" value="NZ_BMCT01000008.1"/>
</dbReference>